<accession>A0A166C4E1</accession>
<gene>
    <name evidence="1" type="ORF">MBORA_01200</name>
</gene>
<sequence>MKVNLIDGECVAVDGTIVKANASNFRLIRIEEIEFLEGSYFNLMVQIWTKK</sequence>
<evidence type="ECO:0000313" key="2">
    <source>
        <dbReference type="Proteomes" id="UP000077428"/>
    </source>
</evidence>
<proteinExistence type="predicted"/>
<dbReference type="EMBL" id="LWMU01000028">
    <property type="protein sequence ID" value="KZX14116.1"/>
    <property type="molecule type" value="Genomic_DNA"/>
</dbReference>
<comment type="caution">
    <text evidence="1">The sequence shown here is derived from an EMBL/GenBank/DDBJ whole genome shotgun (WGS) entry which is preliminary data.</text>
</comment>
<dbReference type="Proteomes" id="UP000077428">
    <property type="component" value="Unassembled WGS sequence"/>
</dbReference>
<dbReference type="AlphaFoldDB" id="A0A166C4E1"/>
<keyword evidence="2" id="KW-1185">Reference proteome</keyword>
<protein>
    <submittedName>
        <fullName evidence="1">Uncharacterized protein</fullName>
    </submittedName>
</protein>
<organism evidence="1 2">
    <name type="scientific">Methanobrevibacter oralis</name>
    <dbReference type="NCBI Taxonomy" id="66851"/>
    <lineage>
        <taxon>Archaea</taxon>
        <taxon>Methanobacteriati</taxon>
        <taxon>Methanobacteriota</taxon>
        <taxon>Methanomada group</taxon>
        <taxon>Methanobacteria</taxon>
        <taxon>Methanobacteriales</taxon>
        <taxon>Methanobacteriaceae</taxon>
        <taxon>Methanobrevibacter</taxon>
    </lineage>
</organism>
<dbReference type="PATRIC" id="fig|66851.6.peg.150"/>
<evidence type="ECO:0000313" key="1">
    <source>
        <dbReference type="EMBL" id="KZX14116.1"/>
    </source>
</evidence>
<name>A0A166C4E1_METOA</name>
<reference evidence="2" key="1">
    <citation type="journal article" date="2016" name="Genome Announc.">
        <title>Draft Genome Sequences of Methanobrevibacter curvatus DSM11111, Methanobrevibacter cuticularis DSM11139, Methanobrevibacter filiformis DSM11501, and Methanobrevibacter oralis DSM7256.</title>
        <authorList>
            <person name="Poehlein A."/>
            <person name="Seedorf H."/>
        </authorList>
    </citation>
    <scope>NUCLEOTIDE SEQUENCE [LARGE SCALE GENOMIC DNA]</scope>
    <source>
        <strain evidence="2">DSM 7256 / JCM 30027 / ZR</strain>
    </source>
</reference>